<evidence type="ECO:0000313" key="12">
    <source>
        <dbReference type="Proteomes" id="UP000255326"/>
    </source>
</evidence>
<dbReference type="NCBIfam" id="TIGR00644">
    <property type="entry name" value="recJ"/>
    <property type="match status" value="1"/>
</dbReference>
<evidence type="ECO:0000259" key="8">
    <source>
        <dbReference type="Pfam" id="PF02272"/>
    </source>
</evidence>
<dbReference type="InterPro" id="IPR018779">
    <property type="entry name" value="RecJ_C"/>
</dbReference>
<dbReference type="PANTHER" id="PTHR30255:SF2">
    <property type="entry name" value="SINGLE-STRANDED-DNA-SPECIFIC EXONUCLEASE RECJ"/>
    <property type="match status" value="1"/>
</dbReference>
<dbReference type="Gene3D" id="3.90.1640.30">
    <property type="match status" value="1"/>
</dbReference>
<dbReference type="Pfam" id="PF10141">
    <property type="entry name" value="ssDNA-exonuc_C"/>
    <property type="match status" value="1"/>
</dbReference>
<organism evidence="11 12">
    <name type="scientific">Falsibacillus pallidus</name>
    <dbReference type="NCBI Taxonomy" id="493781"/>
    <lineage>
        <taxon>Bacteria</taxon>
        <taxon>Bacillati</taxon>
        <taxon>Bacillota</taxon>
        <taxon>Bacilli</taxon>
        <taxon>Bacillales</taxon>
        <taxon>Bacillaceae</taxon>
        <taxon>Falsibacillus</taxon>
    </lineage>
</organism>
<name>A0A370GK82_9BACI</name>
<feature type="domain" description="Single-stranded-DNA-specific exonuclease RecJ C-terminal" evidence="9">
    <location>
        <begin position="567"/>
        <end position="769"/>
    </location>
</feature>
<reference evidence="11 12" key="1">
    <citation type="submission" date="2018-07" db="EMBL/GenBank/DDBJ databases">
        <title>Genomic Encyclopedia of Type Strains, Phase IV (KMG-IV): sequencing the most valuable type-strain genomes for metagenomic binning, comparative biology and taxonomic classification.</title>
        <authorList>
            <person name="Goeker M."/>
        </authorList>
    </citation>
    <scope>NUCLEOTIDE SEQUENCE [LARGE SCALE GENOMIC DNA]</scope>
    <source>
        <strain evidence="11 12">DSM 25281</strain>
    </source>
</reference>
<evidence type="ECO:0000313" key="11">
    <source>
        <dbReference type="EMBL" id="RDI44115.1"/>
    </source>
</evidence>
<evidence type="ECO:0000256" key="3">
    <source>
        <dbReference type="ARBA" id="ARBA00022722"/>
    </source>
</evidence>
<keyword evidence="4" id="KW-0378">Hydrolase</keyword>
<evidence type="ECO:0000259" key="9">
    <source>
        <dbReference type="Pfam" id="PF10141"/>
    </source>
</evidence>
<sequence length="787" mass="88335">MLNSKTRWMIKETDQTLAKDLAEKLQITPFVASLLVSRGITEEYQAREFLFSEDQFHDPYLLNDMEIAVDRIKQAINEKEPILIFGDYDADGVSSTTVMMTVLRDLGAHVDFYIPNRFSEGYGPNENAFRMAAEKEIKLLITVDTGISALHEAEVAKELGMDLIITDHHEPGPVLPEALAILHPKREDSTYPFADLAGVGVALKLAHALYGSLPEHLLEIAAIGTVADLVPLHGENRSIVKKGLKKLKTTNRVGIKELIRITGSNQNEITEETIGFAIAPRINAVGRLGDADPAVELLLTDSIETAKELSQEIDALNKERQSIVNEMAEEAIQMVAEQFPPEENTCIVVGKEGWNAGVIGIVASKIVDRFYRPAIVMSFDPETGKAKGSARSIAGFDLYKNLSQCRDILPHFGGHPMAAGMTLAIDDVPELRERLNKLGREQLTDDDFIPLTEVDAEINIKDIHIESINEMNLLAPFGMNNPKPKLLIKDVNLSTIRKIGSDSNHLKVVLASESASLDGVGFGLGDKADHISPLSKVSLIGELSINEWNNNRKPQVFVQDIAVGEGQLFDIRGIRQIDKWLSKIPGSEALFLTFNPVTEEKLPFVKGLTLQRVYDAIAAEQLDLNEKNVILLDLPADKAILEKALEGSFPHRIYAYFHHEENHFFSTIPKREHFKWFYAFLKQKGPFDLNRFGDSLAKHKGWSRETIDFMSQVFFELDFVTINNGFVSINPVSPKRDLTDSRTYQLKQSQFIMENELLYSSYQQLKAWFDERTLWSVHNEEETEAWI</sequence>
<dbReference type="Pfam" id="PF02272">
    <property type="entry name" value="DHHA1"/>
    <property type="match status" value="1"/>
</dbReference>
<gene>
    <name evidence="11" type="ORF">DFR59_103180</name>
</gene>
<proteinExistence type="inferred from homology"/>
<accession>A0A370GK82</accession>
<keyword evidence="5 11" id="KW-0269">Exonuclease</keyword>
<keyword evidence="6" id="KW-0175">Coiled coil</keyword>
<dbReference type="Gene3D" id="3.10.310.30">
    <property type="match status" value="1"/>
</dbReference>
<dbReference type="Proteomes" id="UP000255326">
    <property type="component" value="Unassembled WGS sequence"/>
</dbReference>
<dbReference type="InterPro" id="IPR003156">
    <property type="entry name" value="DHHA1_dom"/>
</dbReference>
<evidence type="ECO:0000256" key="5">
    <source>
        <dbReference type="ARBA" id="ARBA00022839"/>
    </source>
</evidence>
<dbReference type="EMBL" id="QQAY01000003">
    <property type="protein sequence ID" value="RDI44115.1"/>
    <property type="molecule type" value="Genomic_DNA"/>
</dbReference>
<evidence type="ECO:0000259" key="10">
    <source>
        <dbReference type="Pfam" id="PF17768"/>
    </source>
</evidence>
<dbReference type="SUPFAM" id="SSF64182">
    <property type="entry name" value="DHH phosphoesterases"/>
    <property type="match status" value="1"/>
</dbReference>
<keyword evidence="12" id="KW-1185">Reference proteome</keyword>
<dbReference type="InterPro" id="IPR051673">
    <property type="entry name" value="SSDNA_exonuclease_RecJ"/>
</dbReference>
<dbReference type="InterPro" id="IPR004610">
    <property type="entry name" value="RecJ"/>
</dbReference>
<evidence type="ECO:0000256" key="1">
    <source>
        <dbReference type="ARBA" id="ARBA00005915"/>
    </source>
</evidence>
<dbReference type="OrthoDB" id="9809852at2"/>
<feature type="domain" description="DDH" evidence="7">
    <location>
        <begin position="82"/>
        <end position="225"/>
    </location>
</feature>
<keyword evidence="3" id="KW-0540">Nuclease</keyword>
<dbReference type="Pfam" id="PF01368">
    <property type="entry name" value="DHH"/>
    <property type="match status" value="1"/>
</dbReference>
<comment type="caution">
    <text evidence="11">The sequence shown here is derived from an EMBL/GenBank/DDBJ whole genome shotgun (WGS) entry which is preliminary data.</text>
</comment>
<protein>
    <recommendedName>
        <fullName evidence="2">Single-stranded-DNA-specific exonuclease RecJ</fullName>
    </recommendedName>
</protein>
<dbReference type="GO" id="GO:0006310">
    <property type="term" value="P:DNA recombination"/>
    <property type="evidence" value="ECO:0007669"/>
    <property type="project" value="InterPro"/>
</dbReference>
<dbReference type="GO" id="GO:0006281">
    <property type="term" value="P:DNA repair"/>
    <property type="evidence" value="ECO:0007669"/>
    <property type="project" value="InterPro"/>
</dbReference>
<dbReference type="GO" id="GO:0003676">
    <property type="term" value="F:nucleic acid binding"/>
    <property type="evidence" value="ECO:0007669"/>
    <property type="project" value="InterPro"/>
</dbReference>
<evidence type="ECO:0000256" key="6">
    <source>
        <dbReference type="SAM" id="Coils"/>
    </source>
</evidence>
<dbReference type="InterPro" id="IPR038763">
    <property type="entry name" value="DHH_sf"/>
</dbReference>
<evidence type="ECO:0000256" key="2">
    <source>
        <dbReference type="ARBA" id="ARBA00019841"/>
    </source>
</evidence>
<dbReference type="AlphaFoldDB" id="A0A370GK82"/>
<feature type="domain" description="DHHA1" evidence="8">
    <location>
        <begin position="347"/>
        <end position="437"/>
    </location>
</feature>
<dbReference type="GO" id="GO:0008409">
    <property type="term" value="F:5'-3' exonuclease activity"/>
    <property type="evidence" value="ECO:0007669"/>
    <property type="project" value="InterPro"/>
</dbReference>
<dbReference type="InterPro" id="IPR041122">
    <property type="entry name" value="RecJ_OB"/>
</dbReference>
<dbReference type="PANTHER" id="PTHR30255">
    <property type="entry name" value="SINGLE-STRANDED-DNA-SPECIFIC EXONUCLEASE RECJ"/>
    <property type="match status" value="1"/>
</dbReference>
<dbReference type="Pfam" id="PF17768">
    <property type="entry name" value="RecJ_OB"/>
    <property type="match status" value="1"/>
</dbReference>
<comment type="similarity">
    <text evidence="1">Belongs to the RecJ family.</text>
</comment>
<feature type="domain" description="RecJ OB" evidence="10">
    <location>
        <begin position="454"/>
        <end position="560"/>
    </location>
</feature>
<feature type="coiled-coil region" evidence="6">
    <location>
        <begin position="299"/>
        <end position="333"/>
    </location>
</feature>
<dbReference type="InterPro" id="IPR001667">
    <property type="entry name" value="DDH_dom"/>
</dbReference>
<evidence type="ECO:0000256" key="4">
    <source>
        <dbReference type="ARBA" id="ARBA00022801"/>
    </source>
</evidence>
<dbReference type="RefSeq" id="WP_114744998.1">
    <property type="nucleotide sequence ID" value="NZ_QQAY01000003.1"/>
</dbReference>
<evidence type="ECO:0000259" key="7">
    <source>
        <dbReference type="Pfam" id="PF01368"/>
    </source>
</evidence>